<organism evidence="1">
    <name type="scientific">Anguilla anguilla</name>
    <name type="common">European freshwater eel</name>
    <name type="synonym">Muraena anguilla</name>
    <dbReference type="NCBI Taxonomy" id="7936"/>
    <lineage>
        <taxon>Eukaryota</taxon>
        <taxon>Metazoa</taxon>
        <taxon>Chordata</taxon>
        <taxon>Craniata</taxon>
        <taxon>Vertebrata</taxon>
        <taxon>Euteleostomi</taxon>
        <taxon>Actinopterygii</taxon>
        <taxon>Neopterygii</taxon>
        <taxon>Teleostei</taxon>
        <taxon>Anguilliformes</taxon>
        <taxon>Anguillidae</taxon>
        <taxon>Anguilla</taxon>
    </lineage>
</organism>
<dbReference type="AlphaFoldDB" id="A0A0E9SPY7"/>
<name>A0A0E9SPY7_ANGAN</name>
<evidence type="ECO:0000313" key="1">
    <source>
        <dbReference type="EMBL" id="JAH42725.1"/>
    </source>
</evidence>
<protein>
    <submittedName>
        <fullName evidence="1">Uncharacterized protein</fullName>
    </submittedName>
</protein>
<reference evidence="1" key="2">
    <citation type="journal article" date="2015" name="Fish Shellfish Immunol.">
        <title>Early steps in the European eel (Anguilla anguilla)-Vibrio vulnificus interaction in the gills: Role of the RtxA13 toxin.</title>
        <authorList>
            <person name="Callol A."/>
            <person name="Pajuelo D."/>
            <person name="Ebbesson L."/>
            <person name="Teles M."/>
            <person name="MacKenzie S."/>
            <person name="Amaro C."/>
        </authorList>
    </citation>
    <scope>NUCLEOTIDE SEQUENCE</scope>
</reference>
<dbReference type="EMBL" id="GBXM01065852">
    <property type="protein sequence ID" value="JAH42725.1"/>
    <property type="molecule type" value="Transcribed_RNA"/>
</dbReference>
<sequence>MFYFTALFYELFALYQVKRDNF</sequence>
<reference evidence="1" key="1">
    <citation type="submission" date="2014-11" db="EMBL/GenBank/DDBJ databases">
        <authorList>
            <person name="Amaro Gonzalez C."/>
        </authorList>
    </citation>
    <scope>NUCLEOTIDE SEQUENCE</scope>
</reference>
<proteinExistence type="predicted"/>
<accession>A0A0E9SPY7</accession>